<accession>A0A0C1EE45</accession>
<dbReference type="AlphaFoldDB" id="A0A0C1EE45"/>
<dbReference type="Proteomes" id="UP000031390">
    <property type="component" value="Unassembled WGS sequence"/>
</dbReference>
<evidence type="ECO:0000313" key="3">
    <source>
        <dbReference type="Proteomes" id="UP000031390"/>
    </source>
</evidence>
<dbReference type="RefSeq" id="WP_267894569.1">
    <property type="nucleotide sequence ID" value="NZ_CP094242.1"/>
</dbReference>
<sequence length="42" mass="4323">MKTVLSLTALFFLAACTSATGTGGSSQVYGEIKTGIESSHTR</sequence>
<protein>
    <recommendedName>
        <fullName evidence="4">Lipoprotein</fullName>
    </recommendedName>
</protein>
<name>A0A0C1EE45_9NEIS</name>
<dbReference type="PATRIC" id="fig|1056807.3.peg.1547"/>
<evidence type="ECO:0000256" key="1">
    <source>
        <dbReference type="SAM" id="SignalP"/>
    </source>
</evidence>
<proteinExistence type="predicted"/>
<organism evidence="2 3">
    <name type="scientific">Morococcus cerebrosus</name>
    <dbReference type="NCBI Taxonomy" id="1056807"/>
    <lineage>
        <taxon>Bacteria</taxon>
        <taxon>Pseudomonadati</taxon>
        <taxon>Pseudomonadota</taxon>
        <taxon>Betaproteobacteria</taxon>
        <taxon>Neisseriales</taxon>
        <taxon>Neisseriaceae</taxon>
        <taxon>Morococcus</taxon>
    </lineage>
</organism>
<feature type="signal peptide" evidence="1">
    <location>
        <begin position="1"/>
        <end position="21"/>
    </location>
</feature>
<evidence type="ECO:0008006" key="4">
    <source>
        <dbReference type="Google" id="ProtNLM"/>
    </source>
</evidence>
<gene>
    <name evidence="2" type="ORF">MCC93_16110</name>
</gene>
<dbReference type="PROSITE" id="PS51257">
    <property type="entry name" value="PROKAR_LIPOPROTEIN"/>
    <property type="match status" value="1"/>
</dbReference>
<evidence type="ECO:0000313" key="2">
    <source>
        <dbReference type="EMBL" id="KIC07013.1"/>
    </source>
</evidence>
<comment type="caution">
    <text evidence="2">The sequence shown here is derived from an EMBL/GenBank/DDBJ whole genome shotgun (WGS) entry which is preliminary data.</text>
</comment>
<feature type="chain" id="PRO_5002131497" description="Lipoprotein" evidence="1">
    <location>
        <begin position="22"/>
        <end position="42"/>
    </location>
</feature>
<keyword evidence="1" id="KW-0732">Signal</keyword>
<reference evidence="2 3" key="1">
    <citation type="submission" date="2014-12" db="EMBL/GenBank/DDBJ databases">
        <title>Genome sequence of Morococcus cerebrosus.</title>
        <authorList>
            <person name="Shin S.-K."/>
            <person name="Yi H."/>
        </authorList>
    </citation>
    <scope>NUCLEOTIDE SEQUENCE [LARGE SCALE GENOMIC DNA]</scope>
    <source>
        <strain evidence="2 3">CIP 81.93</strain>
    </source>
</reference>
<dbReference type="EMBL" id="JUFZ01000071">
    <property type="protein sequence ID" value="KIC07013.1"/>
    <property type="molecule type" value="Genomic_DNA"/>
</dbReference>